<keyword evidence="3" id="KW-1185">Reference proteome</keyword>
<keyword evidence="1" id="KW-0812">Transmembrane</keyword>
<reference evidence="2 3" key="1">
    <citation type="submission" date="2020-09" db="EMBL/GenBank/DDBJ databases">
        <title>Isolation and identification of active actinomycetes.</title>
        <authorList>
            <person name="Li X."/>
        </authorList>
    </citation>
    <scope>NUCLEOTIDE SEQUENCE [LARGE SCALE GENOMIC DNA]</scope>
    <source>
        <strain evidence="2 3">NEAU-LLC</strain>
    </source>
</reference>
<evidence type="ECO:0000313" key="3">
    <source>
        <dbReference type="Proteomes" id="UP000598426"/>
    </source>
</evidence>
<keyword evidence="1" id="KW-0472">Membrane</keyword>
<evidence type="ECO:0000313" key="2">
    <source>
        <dbReference type="EMBL" id="MBD3942061.1"/>
    </source>
</evidence>
<feature type="non-terminal residue" evidence="2">
    <location>
        <position position="213"/>
    </location>
</feature>
<protein>
    <recommendedName>
        <fullName evidence="4">MFS transporter</fullName>
    </recommendedName>
</protein>
<dbReference type="EMBL" id="JACXZS010000005">
    <property type="protein sequence ID" value="MBD3942061.1"/>
    <property type="molecule type" value="Genomic_DNA"/>
</dbReference>
<proteinExistence type="predicted"/>
<dbReference type="PANTHER" id="PTHR23523">
    <property type="match status" value="1"/>
</dbReference>
<feature type="transmembrane region" description="Helical" evidence="1">
    <location>
        <begin position="65"/>
        <end position="85"/>
    </location>
</feature>
<feature type="transmembrane region" description="Helical" evidence="1">
    <location>
        <begin position="117"/>
        <end position="137"/>
    </location>
</feature>
<dbReference type="InterPro" id="IPR036259">
    <property type="entry name" value="MFS_trans_sf"/>
</dbReference>
<feature type="transmembrane region" description="Helical" evidence="1">
    <location>
        <begin position="92"/>
        <end position="111"/>
    </location>
</feature>
<evidence type="ECO:0008006" key="4">
    <source>
        <dbReference type="Google" id="ProtNLM"/>
    </source>
</evidence>
<feature type="transmembrane region" description="Helical" evidence="1">
    <location>
        <begin position="29"/>
        <end position="53"/>
    </location>
</feature>
<organism evidence="2 3">
    <name type="scientific">Microbacterium helvum</name>
    <dbReference type="NCBI Taxonomy" id="2773713"/>
    <lineage>
        <taxon>Bacteria</taxon>
        <taxon>Bacillati</taxon>
        <taxon>Actinomycetota</taxon>
        <taxon>Actinomycetes</taxon>
        <taxon>Micrococcales</taxon>
        <taxon>Microbacteriaceae</taxon>
        <taxon>Microbacterium</taxon>
    </lineage>
</organism>
<evidence type="ECO:0000256" key="1">
    <source>
        <dbReference type="SAM" id="Phobius"/>
    </source>
</evidence>
<dbReference type="Proteomes" id="UP000598426">
    <property type="component" value="Unassembled WGS sequence"/>
</dbReference>
<name>A0ABR8NN30_9MICO</name>
<gene>
    <name evidence="2" type="ORF">IF188_10170</name>
</gene>
<dbReference type="PANTHER" id="PTHR23523:SF2">
    <property type="entry name" value="2-NITROIMIDAZOLE TRANSPORTER"/>
    <property type="match status" value="1"/>
</dbReference>
<accession>A0ABR8NN30</accession>
<sequence>MRVLAVHEARAVETPPAVAAAGTARAARALGLAAVVLVGVNLRPAITSVAALLGEVSTQFALDPLAASVLVTLPVIALGASAPLGPWLARRLGVAWALTATMIALAAALSLRVTGAAPLLVGTVVAGAAIMAASTLVPQYLKSLSAGGLWVGISTMSFGAGAAAGAGLTAPLYAWFGADARLAIGAWAALAAAAALAMAAAARGSGRSDGGAA</sequence>
<dbReference type="SUPFAM" id="SSF103473">
    <property type="entry name" value="MFS general substrate transporter"/>
    <property type="match status" value="1"/>
</dbReference>
<feature type="transmembrane region" description="Helical" evidence="1">
    <location>
        <begin position="182"/>
        <end position="202"/>
    </location>
</feature>
<feature type="transmembrane region" description="Helical" evidence="1">
    <location>
        <begin position="149"/>
        <end position="176"/>
    </location>
</feature>
<comment type="caution">
    <text evidence="2">The sequence shown here is derived from an EMBL/GenBank/DDBJ whole genome shotgun (WGS) entry which is preliminary data.</text>
</comment>
<dbReference type="InterPro" id="IPR052524">
    <property type="entry name" value="MFS_Cyanate_Porter"/>
</dbReference>
<keyword evidence="1" id="KW-1133">Transmembrane helix</keyword>